<evidence type="ECO:0008006" key="3">
    <source>
        <dbReference type="Google" id="ProtNLM"/>
    </source>
</evidence>
<protein>
    <recommendedName>
        <fullName evidence="3">Addiction module antidote protein</fullName>
    </recommendedName>
</protein>
<keyword evidence="2" id="KW-1185">Reference proteome</keyword>
<gene>
    <name evidence="1" type="ORF">DFR50_15117</name>
</gene>
<sequence>MEETAIIEYARQLMEAHGESALAEAAQRAVRCERDNDKEGAETWRKVESALQTLRGPRAT</sequence>
<dbReference type="AlphaFoldDB" id="A0A366EJG6"/>
<evidence type="ECO:0000313" key="1">
    <source>
        <dbReference type="EMBL" id="RBP02541.1"/>
    </source>
</evidence>
<evidence type="ECO:0000313" key="2">
    <source>
        <dbReference type="Proteomes" id="UP000253529"/>
    </source>
</evidence>
<accession>A0A366EJG6</accession>
<dbReference type="RefSeq" id="WP_113893390.1">
    <property type="nucleotide sequence ID" value="NZ_QNRK01000051.1"/>
</dbReference>
<dbReference type="Proteomes" id="UP000253529">
    <property type="component" value="Unassembled WGS sequence"/>
</dbReference>
<name>A0A366EJG6_9HYPH</name>
<comment type="caution">
    <text evidence="1">The sequence shown here is derived from an EMBL/GenBank/DDBJ whole genome shotgun (WGS) entry which is preliminary data.</text>
</comment>
<organism evidence="1 2">
    <name type="scientific">Roseiarcus fermentans</name>
    <dbReference type="NCBI Taxonomy" id="1473586"/>
    <lineage>
        <taxon>Bacteria</taxon>
        <taxon>Pseudomonadati</taxon>
        <taxon>Pseudomonadota</taxon>
        <taxon>Alphaproteobacteria</taxon>
        <taxon>Hyphomicrobiales</taxon>
        <taxon>Roseiarcaceae</taxon>
        <taxon>Roseiarcus</taxon>
    </lineage>
</organism>
<reference evidence="1 2" key="1">
    <citation type="submission" date="2018-06" db="EMBL/GenBank/DDBJ databases">
        <title>Genomic Encyclopedia of Type Strains, Phase IV (KMG-IV): sequencing the most valuable type-strain genomes for metagenomic binning, comparative biology and taxonomic classification.</title>
        <authorList>
            <person name="Goeker M."/>
        </authorList>
    </citation>
    <scope>NUCLEOTIDE SEQUENCE [LARGE SCALE GENOMIC DNA]</scope>
    <source>
        <strain evidence="1 2">DSM 24875</strain>
    </source>
</reference>
<proteinExistence type="predicted"/>
<dbReference type="EMBL" id="QNRK01000051">
    <property type="protein sequence ID" value="RBP02541.1"/>
    <property type="molecule type" value="Genomic_DNA"/>
</dbReference>
<dbReference type="OrthoDB" id="7933758at2"/>